<dbReference type="SMART" id="SM00248">
    <property type="entry name" value="ANK"/>
    <property type="match status" value="5"/>
</dbReference>
<reference evidence="6" key="1">
    <citation type="submission" date="2023-02" db="EMBL/GenBank/DDBJ databases">
        <title>Colletotrichum kahawae CIFC_Que2 genome sequencing and assembly.</title>
        <authorList>
            <person name="Baroncelli R."/>
        </authorList>
    </citation>
    <scope>NUCLEOTIDE SEQUENCE</scope>
    <source>
        <strain evidence="6">CIFC_Que2</strain>
    </source>
</reference>
<dbReference type="Pfam" id="PF00023">
    <property type="entry name" value="Ank"/>
    <property type="match status" value="1"/>
</dbReference>
<dbReference type="SUPFAM" id="SSF48403">
    <property type="entry name" value="Ankyrin repeat"/>
    <property type="match status" value="1"/>
</dbReference>
<dbReference type="PANTHER" id="PTHR24198:SF165">
    <property type="entry name" value="ANKYRIN REPEAT-CONTAINING PROTEIN-RELATED"/>
    <property type="match status" value="1"/>
</dbReference>
<feature type="region of interest" description="Disordered" evidence="4">
    <location>
        <begin position="248"/>
        <end position="280"/>
    </location>
</feature>
<feature type="transmembrane region" description="Helical" evidence="5">
    <location>
        <begin position="218"/>
        <end position="237"/>
    </location>
</feature>
<keyword evidence="7" id="KW-1185">Reference proteome</keyword>
<feature type="repeat" description="ANK" evidence="3">
    <location>
        <begin position="980"/>
        <end position="1012"/>
    </location>
</feature>
<organism evidence="6 7">
    <name type="scientific">Colletotrichum kahawae</name>
    <name type="common">Coffee berry disease fungus</name>
    <dbReference type="NCBI Taxonomy" id="34407"/>
    <lineage>
        <taxon>Eukaryota</taxon>
        <taxon>Fungi</taxon>
        <taxon>Dikarya</taxon>
        <taxon>Ascomycota</taxon>
        <taxon>Pezizomycotina</taxon>
        <taxon>Sordariomycetes</taxon>
        <taxon>Hypocreomycetidae</taxon>
        <taxon>Glomerellales</taxon>
        <taxon>Glomerellaceae</taxon>
        <taxon>Colletotrichum</taxon>
        <taxon>Colletotrichum gloeosporioides species complex</taxon>
    </lineage>
</organism>
<evidence type="ECO:0000256" key="1">
    <source>
        <dbReference type="ARBA" id="ARBA00022737"/>
    </source>
</evidence>
<proteinExistence type="predicted"/>
<evidence type="ECO:0000256" key="3">
    <source>
        <dbReference type="PROSITE-ProRule" id="PRU00023"/>
    </source>
</evidence>
<feature type="repeat" description="ANK" evidence="3">
    <location>
        <begin position="1013"/>
        <end position="1045"/>
    </location>
</feature>
<keyword evidence="2 3" id="KW-0040">ANK repeat</keyword>
<feature type="transmembrane region" description="Helical" evidence="5">
    <location>
        <begin position="175"/>
        <end position="198"/>
    </location>
</feature>
<feature type="repeat" description="ANK" evidence="3">
    <location>
        <begin position="1080"/>
        <end position="1112"/>
    </location>
</feature>
<feature type="transmembrane region" description="Helical" evidence="5">
    <location>
        <begin position="341"/>
        <end position="360"/>
    </location>
</feature>
<accession>A0AAD9Y2X6</accession>
<evidence type="ECO:0000256" key="5">
    <source>
        <dbReference type="SAM" id="Phobius"/>
    </source>
</evidence>
<keyword evidence="1" id="KW-0677">Repeat</keyword>
<protein>
    <submittedName>
        <fullName evidence="6">Ankyrin repeat domain-containing protein 28</fullName>
    </submittedName>
</protein>
<evidence type="ECO:0000256" key="2">
    <source>
        <dbReference type="ARBA" id="ARBA00023043"/>
    </source>
</evidence>
<gene>
    <name evidence="6" type="ORF">CKAH01_08316</name>
</gene>
<dbReference type="Pfam" id="PF12796">
    <property type="entry name" value="Ank_2"/>
    <property type="match status" value="1"/>
</dbReference>
<evidence type="ECO:0000313" key="7">
    <source>
        <dbReference type="Proteomes" id="UP001281614"/>
    </source>
</evidence>
<dbReference type="PROSITE" id="PS50297">
    <property type="entry name" value="ANK_REP_REGION"/>
    <property type="match status" value="3"/>
</dbReference>
<sequence>MQFLSESVPWLDNFIFAMAPLGIVTAVVSAIRVCGSPGLRAFIGRAQEGGGIAEAELCSSTSRDVCELYHNGAIVRVFGRPKILEIVHDPGETDFYTGLPKPTYGIYTFREYVENTVAGRQEWREGGKPSRTAITDPEIRGVHLVPAQDKTGGQDGFAPKPNLSFNIGIKKRPTYVYWLAAGLGFLAQMSVIVFGALVTHRWRWGKGDGPPPAWAFPMMTSGTILLSCGMFFCAFLVERSTKERIFHKTSRKPYPSARSSSEESSRPSPRTYVIQPGNQSIGDQTYDAFAFSDASSPLTDYVTSWKALPQAGDHLKAWLATGTTAIGFSLQFTGLRAMHSAVSVVLLAGILMMSIIGSALRTARLKKEQNLLDRRPDQVEGHELDWLAMQLGRGNSWSVKPQIKSSGSLLGSMNRRYDADTASQVEILEIHERFQNDFTLAISAFRYKQTTNPGELASRNAISIAENRWLRNNDGRQSNDLAVKLFYYRTRLAEMTGQSLRNVPTSSGEWDDRLVPLRQQVRQLKRAIESSTQALFNHANFRPGWSDVKSFAWSFDVDVSLSGAWADADLKRLHIFTRQTDLNSSRQSASWEVDQNSLEAALGLWVWSIVSNPLTESTDAMELKSSWASQVPVARIISFGVTLSDIGIAEREFRSWAEYLPGSMSTKRVKTAPRPANQGAHTIWMAEGFPSTLRPLTGSQADKYPAAELLRLCGWMSLELAQQQDDSTPALALTVSTKQSIPSLCAQDLYQGFLCQAATMLESIGGTTTLGPGSCDFYLTNDVVTKLVESVKDSGLGTQEDAYLMVIPALARQCRLPLINEVLPEIYKSANRERLAGQFTNAESILKQAWALSQGPQTRSLEPRNVHLYTIGQELAELYRNAYRTSLLGRNIQRIKRIELEDFGRAGIVWLEENKSQPWPVTELDQLIDRYTDFRRRWSAESPRSISTAAQVLETLARDDRAWCLFEISRTRDVALSDADGRPILSWAAQKGWREIVNASLEIGCEVNAEDNAGRTALSYAAQSGQDGIVRTLLENQAFPGARDAIGRTPLSYASEKEHIEVMKTLMDEPDVSVRAGDNSGRSPLHWAAAGGANSAIDLLLERRAAMNDKDSRGMTPVMTAWSEGQFSTADHLVERGARVEEV</sequence>
<dbReference type="EMBL" id="VYYT01000499">
    <property type="protein sequence ID" value="KAK2733521.1"/>
    <property type="molecule type" value="Genomic_DNA"/>
</dbReference>
<dbReference type="InterPro" id="IPR002110">
    <property type="entry name" value="Ankyrin_rpt"/>
</dbReference>
<keyword evidence="5" id="KW-1133">Transmembrane helix</keyword>
<feature type="repeat" description="ANK" evidence="3">
    <location>
        <begin position="1113"/>
        <end position="1143"/>
    </location>
</feature>
<keyword evidence="5" id="KW-0472">Membrane</keyword>
<feature type="transmembrane region" description="Helical" evidence="5">
    <location>
        <begin position="14"/>
        <end position="35"/>
    </location>
</feature>
<comment type="caution">
    <text evidence="6">The sequence shown here is derived from an EMBL/GenBank/DDBJ whole genome shotgun (WGS) entry which is preliminary data.</text>
</comment>
<dbReference type="PROSITE" id="PS50088">
    <property type="entry name" value="ANK_REPEAT"/>
    <property type="match status" value="4"/>
</dbReference>
<dbReference type="Gene3D" id="1.25.40.20">
    <property type="entry name" value="Ankyrin repeat-containing domain"/>
    <property type="match status" value="1"/>
</dbReference>
<keyword evidence="5" id="KW-0812">Transmembrane</keyword>
<dbReference type="AlphaFoldDB" id="A0AAD9Y2X6"/>
<evidence type="ECO:0000313" key="6">
    <source>
        <dbReference type="EMBL" id="KAK2733521.1"/>
    </source>
</evidence>
<evidence type="ECO:0000256" key="4">
    <source>
        <dbReference type="SAM" id="MobiDB-lite"/>
    </source>
</evidence>
<dbReference type="PANTHER" id="PTHR24198">
    <property type="entry name" value="ANKYRIN REPEAT AND PROTEIN KINASE DOMAIN-CONTAINING PROTEIN"/>
    <property type="match status" value="1"/>
</dbReference>
<dbReference type="Proteomes" id="UP001281614">
    <property type="component" value="Unassembled WGS sequence"/>
</dbReference>
<dbReference type="InterPro" id="IPR036770">
    <property type="entry name" value="Ankyrin_rpt-contain_sf"/>
</dbReference>
<name>A0AAD9Y2X6_COLKA</name>